<organism evidence="1 2">
    <name type="scientific">Mycena rosella</name>
    <name type="common">Pink bonnet</name>
    <name type="synonym">Agaricus rosellus</name>
    <dbReference type="NCBI Taxonomy" id="1033263"/>
    <lineage>
        <taxon>Eukaryota</taxon>
        <taxon>Fungi</taxon>
        <taxon>Dikarya</taxon>
        <taxon>Basidiomycota</taxon>
        <taxon>Agaricomycotina</taxon>
        <taxon>Agaricomycetes</taxon>
        <taxon>Agaricomycetidae</taxon>
        <taxon>Agaricales</taxon>
        <taxon>Marasmiineae</taxon>
        <taxon>Mycenaceae</taxon>
        <taxon>Mycena</taxon>
    </lineage>
</organism>
<reference evidence="1" key="1">
    <citation type="submission" date="2023-03" db="EMBL/GenBank/DDBJ databases">
        <title>Massive genome expansion in bonnet fungi (Mycena s.s.) driven by repeated elements and novel gene families across ecological guilds.</title>
        <authorList>
            <consortium name="Lawrence Berkeley National Laboratory"/>
            <person name="Harder C.B."/>
            <person name="Miyauchi S."/>
            <person name="Viragh M."/>
            <person name="Kuo A."/>
            <person name="Thoen E."/>
            <person name="Andreopoulos B."/>
            <person name="Lu D."/>
            <person name="Skrede I."/>
            <person name="Drula E."/>
            <person name="Henrissat B."/>
            <person name="Morin E."/>
            <person name="Kohler A."/>
            <person name="Barry K."/>
            <person name="LaButti K."/>
            <person name="Morin E."/>
            <person name="Salamov A."/>
            <person name="Lipzen A."/>
            <person name="Mereny Z."/>
            <person name="Hegedus B."/>
            <person name="Baldrian P."/>
            <person name="Stursova M."/>
            <person name="Weitz H."/>
            <person name="Taylor A."/>
            <person name="Grigoriev I.V."/>
            <person name="Nagy L.G."/>
            <person name="Martin F."/>
            <person name="Kauserud H."/>
        </authorList>
    </citation>
    <scope>NUCLEOTIDE SEQUENCE</scope>
    <source>
        <strain evidence="1">CBHHK067</strain>
    </source>
</reference>
<dbReference type="EMBL" id="JARKIE010000001">
    <property type="protein sequence ID" value="KAJ7710755.1"/>
    <property type="molecule type" value="Genomic_DNA"/>
</dbReference>
<accession>A0AAD7H376</accession>
<evidence type="ECO:0000313" key="2">
    <source>
        <dbReference type="Proteomes" id="UP001221757"/>
    </source>
</evidence>
<name>A0AAD7H376_MYCRO</name>
<evidence type="ECO:0000313" key="1">
    <source>
        <dbReference type="EMBL" id="KAJ7710755.1"/>
    </source>
</evidence>
<gene>
    <name evidence="1" type="ORF">B0H17DRAFT_842555</name>
</gene>
<proteinExistence type="predicted"/>
<feature type="non-terminal residue" evidence="1">
    <location>
        <position position="70"/>
    </location>
</feature>
<keyword evidence="2" id="KW-1185">Reference proteome</keyword>
<protein>
    <submittedName>
        <fullName evidence="1">Uncharacterized protein</fullName>
    </submittedName>
</protein>
<sequence>SPNEIHNRWLYAINDRLNADRILTNQSKYSKSVSIRPSLVLETWSSTLKDEEDLLEIWLKEAKVLVSVEP</sequence>
<comment type="caution">
    <text evidence="1">The sequence shown here is derived from an EMBL/GenBank/DDBJ whole genome shotgun (WGS) entry which is preliminary data.</text>
</comment>
<feature type="non-terminal residue" evidence="1">
    <location>
        <position position="1"/>
    </location>
</feature>
<dbReference type="AlphaFoldDB" id="A0AAD7H376"/>
<dbReference type="Proteomes" id="UP001221757">
    <property type="component" value="Unassembled WGS sequence"/>
</dbReference>